<dbReference type="Pfam" id="PF06835">
    <property type="entry name" value="LptC"/>
    <property type="match status" value="1"/>
</dbReference>
<evidence type="ECO:0000256" key="5">
    <source>
        <dbReference type="ARBA" id="ARBA00023136"/>
    </source>
</evidence>
<dbReference type="Proteomes" id="UP000015455">
    <property type="component" value="Unassembled WGS sequence"/>
</dbReference>
<sequence>MINSYRLYPIVVLAVLAGASVWLERVTRSDEAGTAPATQSGPDFIAEGTRVVSFGVDGAQRYELFADRLSHFPLGDITRLEQPRLRMNNEGRETRISAEHAEVSPGGEQVELRGTVRVHRPGAANDPALSLDSETLTVWPDSYRAHTDTPVQLRRGTTRADALGMQADNLFGTLELIGKVRVNMPGRQGPAS</sequence>
<dbReference type="PANTHER" id="PTHR37481:SF1">
    <property type="entry name" value="LIPOPOLYSACCHARIDE EXPORT SYSTEM PROTEIN LPTC"/>
    <property type="match status" value="1"/>
</dbReference>
<gene>
    <name evidence="6" type="ORF">M622_04325</name>
</gene>
<dbReference type="InterPro" id="IPR010664">
    <property type="entry name" value="LipoPS_assembly_LptC-rel"/>
</dbReference>
<keyword evidence="5" id="KW-0472">Membrane</keyword>
<protein>
    <recommendedName>
        <fullName evidence="8">LPS export ABC transporter periplasmic protein LptC</fullName>
    </recommendedName>
</protein>
<evidence type="ECO:0000256" key="2">
    <source>
        <dbReference type="ARBA" id="ARBA00022519"/>
    </source>
</evidence>
<evidence type="ECO:0000256" key="1">
    <source>
        <dbReference type="ARBA" id="ARBA00022475"/>
    </source>
</evidence>
<keyword evidence="3" id="KW-0812">Transmembrane</keyword>
<keyword evidence="4" id="KW-1133">Transmembrane helix</keyword>
<dbReference type="STRING" id="1348657.M622_04325"/>
<dbReference type="InterPro" id="IPR052363">
    <property type="entry name" value="LPS_export_LptC"/>
</dbReference>
<organism evidence="6 7">
    <name type="scientific">Thauera terpenica 58Eu</name>
    <dbReference type="NCBI Taxonomy" id="1348657"/>
    <lineage>
        <taxon>Bacteria</taxon>
        <taxon>Pseudomonadati</taxon>
        <taxon>Pseudomonadota</taxon>
        <taxon>Betaproteobacteria</taxon>
        <taxon>Rhodocyclales</taxon>
        <taxon>Zoogloeaceae</taxon>
        <taxon>Thauera</taxon>
    </lineage>
</organism>
<dbReference type="NCBIfam" id="TIGR04409">
    <property type="entry name" value="LptC_YrbK"/>
    <property type="match status" value="1"/>
</dbReference>
<keyword evidence="1" id="KW-1003">Cell membrane</keyword>
<dbReference type="RefSeq" id="WP_021249758.1">
    <property type="nucleotide sequence ID" value="NZ_ATJV01000059.1"/>
</dbReference>
<accession>T0ARA7</accession>
<reference evidence="6 7" key="1">
    <citation type="submission" date="2013-06" db="EMBL/GenBank/DDBJ databases">
        <title>Draft genome sequence of Thauera terpenica.</title>
        <authorList>
            <person name="Liu B."/>
            <person name="Frostegard A.H."/>
            <person name="Shapleigh J.P."/>
        </authorList>
    </citation>
    <scope>NUCLEOTIDE SEQUENCE [LARGE SCALE GENOMIC DNA]</scope>
    <source>
        <strain evidence="6 7">58Eu</strain>
    </source>
</reference>
<name>T0ARA7_9RHOO</name>
<evidence type="ECO:0000313" key="7">
    <source>
        <dbReference type="Proteomes" id="UP000015455"/>
    </source>
</evidence>
<proteinExistence type="predicted"/>
<keyword evidence="7" id="KW-1185">Reference proteome</keyword>
<dbReference type="EMBL" id="ATJV01000059">
    <property type="protein sequence ID" value="EPZ15364.1"/>
    <property type="molecule type" value="Genomic_DNA"/>
</dbReference>
<dbReference type="PATRIC" id="fig|1348657.5.peg.2345"/>
<dbReference type="GO" id="GO:0030288">
    <property type="term" value="C:outer membrane-bounded periplasmic space"/>
    <property type="evidence" value="ECO:0007669"/>
    <property type="project" value="TreeGrafter"/>
</dbReference>
<dbReference type="InterPro" id="IPR026265">
    <property type="entry name" value="LptC"/>
</dbReference>
<dbReference type="PANTHER" id="PTHR37481">
    <property type="entry name" value="LIPOPOLYSACCHARIDE EXPORT SYSTEM PROTEIN LPTC"/>
    <property type="match status" value="1"/>
</dbReference>
<dbReference type="eggNOG" id="COG3117">
    <property type="taxonomic scope" value="Bacteria"/>
</dbReference>
<dbReference type="AlphaFoldDB" id="T0ARA7"/>
<evidence type="ECO:0000256" key="4">
    <source>
        <dbReference type="ARBA" id="ARBA00022989"/>
    </source>
</evidence>
<evidence type="ECO:0000313" key="6">
    <source>
        <dbReference type="EMBL" id="EPZ15364.1"/>
    </source>
</evidence>
<evidence type="ECO:0000256" key="3">
    <source>
        <dbReference type="ARBA" id="ARBA00022692"/>
    </source>
</evidence>
<evidence type="ECO:0008006" key="8">
    <source>
        <dbReference type="Google" id="ProtNLM"/>
    </source>
</evidence>
<keyword evidence="2" id="KW-0997">Cell inner membrane</keyword>
<dbReference type="GO" id="GO:0015221">
    <property type="term" value="F:lipopolysaccharide transmembrane transporter activity"/>
    <property type="evidence" value="ECO:0007669"/>
    <property type="project" value="InterPro"/>
</dbReference>
<dbReference type="GO" id="GO:0017089">
    <property type="term" value="F:glycolipid transfer activity"/>
    <property type="evidence" value="ECO:0007669"/>
    <property type="project" value="TreeGrafter"/>
</dbReference>
<comment type="caution">
    <text evidence="6">The sequence shown here is derived from an EMBL/GenBank/DDBJ whole genome shotgun (WGS) entry which is preliminary data.</text>
</comment>
<dbReference type="GO" id="GO:0005886">
    <property type="term" value="C:plasma membrane"/>
    <property type="evidence" value="ECO:0007669"/>
    <property type="project" value="InterPro"/>
</dbReference>
<dbReference type="OrthoDB" id="8589410at2"/>
<dbReference type="Gene3D" id="2.60.450.10">
    <property type="entry name" value="Lipopolysaccharide (LPS) transport protein A like domain"/>
    <property type="match status" value="1"/>
</dbReference>